<dbReference type="InterPro" id="IPR036864">
    <property type="entry name" value="Zn2-C6_fun-type_DNA-bd_sf"/>
</dbReference>
<dbReference type="AlphaFoldDB" id="A0A4Z1J457"/>
<keyword evidence="2" id="KW-1133">Transmembrane helix</keyword>
<dbReference type="SUPFAM" id="SSF57701">
    <property type="entry name" value="Zn2/Cys6 DNA-binding domain"/>
    <property type="match status" value="1"/>
</dbReference>
<dbReference type="Pfam" id="PF00172">
    <property type="entry name" value="Zn_clus"/>
    <property type="match status" value="1"/>
</dbReference>
<dbReference type="InterPro" id="IPR001138">
    <property type="entry name" value="Zn2Cys6_DnaBD"/>
</dbReference>
<evidence type="ECO:0000313" key="5">
    <source>
        <dbReference type="Proteomes" id="UP000297452"/>
    </source>
</evidence>
<dbReference type="Proteomes" id="UP000297452">
    <property type="component" value="Unassembled WGS sequence"/>
</dbReference>
<gene>
    <name evidence="4" type="ORF">BOTNAR_0097g00180</name>
</gene>
<dbReference type="PANTHER" id="PTHR47785">
    <property type="entry name" value="ZN(II)2CYS6 TRANSCRIPTION FACTOR (EUROFUNG)-RELATED-RELATED"/>
    <property type="match status" value="1"/>
</dbReference>
<evidence type="ECO:0000313" key="4">
    <source>
        <dbReference type="EMBL" id="TGO63657.1"/>
    </source>
</evidence>
<reference evidence="4 5" key="1">
    <citation type="submission" date="2017-12" db="EMBL/GenBank/DDBJ databases">
        <title>Comparative genomics of Botrytis spp.</title>
        <authorList>
            <person name="Valero-Jimenez C.A."/>
            <person name="Tapia P."/>
            <person name="Veloso J."/>
            <person name="Silva-Moreno E."/>
            <person name="Staats M."/>
            <person name="Valdes J.H."/>
            <person name="Van Kan J.A.L."/>
        </authorList>
    </citation>
    <scope>NUCLEOTIDE SEQUENCE [LARGE SCALE GENOMIC DNA]</scope>
    <source>
        <strain evidence="4 5">MUCL2120</strain>
    </source>
</reference>
<evidence type="ECO:0000256" key="1">
    <source>
        <dbReference type="ARBA" id="ARBA00023242"/>
    </source>
</evidence>
<accession>A0A4Z1J457</accession>
<dbReference type="CDD" id="cd12148">
    <property type="entry name" value="fungal_TF_MHR"/>
    <property type="match status" value="1"/>
</dbReference>
<keyword evidence="1" id="KW-0539">Nucleus</keyword>
<organism evidence="4 5">
    <name type="scientific">Botryotinia narcissicola</name>
    <dbReference type="NCBI Taxonomy" id="278944"/>
    <lineage>
        <taxon>Eukaryota</taxon>
        <taxon>Fungi</taxon>
        <taxon>Dikarya</taxon>
        <taxon>Ascomycota</taxon>
        <taxon>Pezizomycotina</taxon>
        <taxon>Leotiomycetes</taxon>
        <taxon>Helotiales</taxon>
        <taxon>Sclerotiniaceae</taxon>
        <taxon>Botryotinia</taxon>
    </lineage>
</organism>
<evidence type="ECO:0000256" key="2">
    <source>
        <dbReference type="SAM" id="Phobius"/>
    </source>
</evidence>
<comment type="caution">
    <text evidence="4">The sequence shown here is derived from an EMBL/GenBank/DDBJ whole genome shotgun (WGS) entry which is preliminary data.</text>
</comment>
<keyword evidence="2" id="KW-0812">Transmembrane</keyword>
<dbReference type="SMART" id="SM00066">
    <property type="entry name" value="GAL4"/>
    <property type="match status" value="1"/>
</dbReference>
<dbReference type="Gene3D" id="4.10.240.10">
    <property type="entry name" value="Zn(2)-C6 fungal-type DNA-binding domain"/>
    <property type="match status" value="1"/>
</dbReference>
<sequence length="730" mass="83268">MNQDLASSSTFGAAPVRKDRGPIASQASACDVCRQRKQRCDENCPKCGLCTRLKIDCNYREPVPTKKDKTMVEILDRVKNIESILEQFRQLSTGIAEFKPSQTPLTHSSFNDPLSFKPEGHTFATSFSHPNEINTGRIHTNSIYRHYTASHKVLLWPAIQQLLLQVAPSNNGDGKFLERGSAFMLRIQASRPPLSLDIDLQEKPFVGMQSLASRVVGGSRSTFPSLSQEAMLQLAVSYFDTFNFLYPFMDRQTFLSDTLVKVVSEGFDGDMESVIALLIFALGEVALEGSCGSPVDIYQARPSGIRGGSGPSKPPGLSFFNEAMKRIGCVLTECSLENVQMFCLTALYYQSCYRHLDFWRSMFSASSACDMLITSDSFDWKSPKGDLIKRAYWHCAIMETTLHLDIDLPLTSMMNLETHIEMPLFPMPICEDDLKGDQESNWQAHSSSVLALRRVFVQMQNGISEMAKMDANSSCSEGYTFLTAAGVRQLASQLTQWRGLLPTALQWAEDEPASFPYVQTPERDIGNIDPNFTSPISQRSPRPVLFSTDIDQEPARYPYAYDIQVATLRTRYYYAKYMVYRPFVYKVLHSPELVTPEDAQNVAECLRSCLLWPILLSPPSRCKRLILHLFTWFQLFLIILIILHLSKGNIMLKVICDILCGERYHSEIDETVRLLLDWFRDLKDAEDPIALWCWNMLRGIYWYVFYSHFINTRRWWARVMVGNKIRQRRL</sequence>
<protein>
    <recommendedName>
        <fullName evidence="3">Zn(2)-C6 fungal-type domain-containing protein</fullName>
    </recommendedName>
</protein>
<dbReference type="CDD" id="cd00067">
    <property type="entry name" value="GAL4"/>
    <property type="match status" value="1"/>
</dbReference>
<dbReference type="GO" id="GO:0000981">
    <property type="term" value="F:DNA-binding transcription factor activity, RNA polymerase II-specific"/>
    <property type="evidence" value="ECO:0007669"/>
    <property type="project" value="InterPro"/>
</dbReference>
<dbReference type="EMBL" id="PQXJ01000097">
    <property type="protein sequence ID" value="TGO63657.1"/>
    <property type="molecule type" value="Genomic_DNA"/>
</dbReference>
<feature type="transmembrane region" description="Helical" evidence="2">
    <location>
        <begin position="625"/>
        <end position="645"/>
    </location>
</feature>
<dbReference type="STRING" id="278944.A0A4Z1J457"/>
<keyword evidence="2" id="KW-0472">Membrane</keyword>
<dbReference type="PANTHER" id="PTHR47785:SF6">
    <property type="entry name" value="ZN(II)2CYS6 TRANSCRIPTION FACTOR (EUROFUNG)"/>
    <property type="match status" value="1"/>
</dbReference>
<proteinExistence type="predicted"/>
<name>A0A4Z1J457_9HELO</name>
<feature type="domain" description="Zn(2)-C6 fungal-type" evidence="3">
    <location>
        <begin position="29"/>
        <end position="59"/>
    </location>
</feature>
<evidence type="ECO:0000259" key="3">
    <source>
        <dbReference type="PROSITE" id="PS50048"/>
    </source>
</evidence>
<dbReference type="GO" id="GO:0008270">
    <property type="term" value="F:zinc ion binding"/>
    <property type="evidence" value="ECO:0007669"/>
    <property type="project" value="InterPro"/>
</dbReference>
<dbReference type="PROSITE" id="PS00463">
    <property type="entry name" value="ZN2_CY6_FUNGAL_1"/>
    <property type="match status" value="1"/>
</dbReference>
<keyword evidence="5" id="KW-1185">Reference proteome</keyword>
<dbReference type="PROSITE" id="PS50048">
    <property type="entry name" value="ZN2_CY6_FUNGAL_2"/>
    <property type="match status" value="1"/>
</dbReference>
<dbReference type="InterPro" id="IPR053181">
    <property type="entry name" value="EcdB-like_regulator"/>
</dbReference>
<dbReference type="OrthoDB" id="6133115at2759"/>